<evidence type="ECO:0000256" key="3">
    <source>
        <dbReference type="ARBA" id="ARBA00022553"/>
    </source>
</evidence>
<proteinExistence type="predicted"/>
<dbReference type="RefSeq" id="WP_379949014.1">
    <property type="nucleotide sequence ID" value="NZ_JBHMAF010000038.1"/>
</dbReference>
<dbReference type="Pfam" id="PF02518">
    <property type="entry name" value="HATPase_c"/>
    <property type="match status" value="1"/>
</dbReference>
<reference evidence="14 15" key="1">
    <citation type="submission" date="2024-09" db="EMBL/GenBank/DDBJ databases">
        <authorList>
            <person name="Sun Q."/>
            <person name="Mori K."/>
        </authorList>
    </citation>
    <scope>NUCLEOTIDE SEQUENCE [LARGE SCALE GENOMIC DNA]</scope>
    <source>
        <strain evidence="14 15">JCM 11201</strain>
    </source>
</reference>
<evidence type="ECO:0000256" key="4">
    <source>
        <dbReference type="ARBA" id="ARBA00022679"/>
    </source>
</evidence>
<evidence type="ECO:0000256" key="9">
    <source>
        <dbReference type="ARBA" id="ARBA00022989"/>
    </source>
</evidence>
<dbReference type="Pfam" id="PF00672">
    <property type="entry name" value="HAMP"/>
    <property type="match status" value="1"/>
</dbReference>
<protein>
    <submittedName>
        <fullName evidence="14">Histidine kinase</fullName>
    </submittedName>
</protein>
<evidence type="ECO:0000256" key="12">
    <source>
        <dbReference type="SAM" id="Phobius"/>
    </source>
</evidence>
<evidence type="ECO:0000256" key="10">
    <source>
        <dbReference type="ARBA" id="ARBA00023012"/>
    </source>
</evidence>
<dbReference type="GO" id="GO:0016301">
    <property type="term" value="F:kinase activity"/>
    <property type="evidence" value="ECO:0007669"/>
    <property type="project" value="UniProtKB-KW"/>
</dbReference>
<dbReference type="InterPro" id="IPR003594">
    <property type="entry name" value="HATPase_dom"/>
</dbReference>
<evidence type="ECO:0000256" key="6">
    <source>
        <dbReference type="ARBA" id="ARBA00022741"/>
    </source>
</evidence>
<dbReference type="InterPro" id="IPR050640">
    <property type="entry name" value="Bact_2-comp_sensor_kinase"/>
</dbReference>
<dbReference type="Gene3D" id="3.30.450.20">
    <property type="entry name" value="PAS domain"/>
    <property type="match status" value="1"/>
</dbReference>
<dbReference type="Pfam" id="PF06580">
    <property type="entry name" value="His_kinase"/>
    <property type="match status" value="1"/>
</dbReference>
<keyword evidence="8" id="KW-0067">ATP-binding</keyword>
<keyword evidence="4" id="KW-0808">Transferase</keyword>
<comment type="subcellular location">
    <subcellularLocation>
        <location evidence="1">Cell membrane</location>
        <topology evidence="1">Multi-pass membrane protein</topology>
    </subcellularLocation>
</comment>
<evidence type="ECO:0000259" key="13">
    <source>
        <dbReference type="PROSITE" id="PS50885"/>
    </source>
</evidence>
<keyword evidence="7 14" id="KW-0418">Kinase</keyword>
<dbReference type="SMART" id="SM00304">
    <property type="entry name" value="HAMP"/>
    <property type="match status" value="1"/>
</dbReference>
<evidence type="ECO:0000256" key="8">
    <source>
        <dbReference type="ARBA" id="ARBA00022840"/>
    </source>
</evidence>
<gene>
    <name evidence="14" type="ORF">ACFFMS_09480</name>
</gene>
<dbReference type="InterPro" id="IPR003660">
    <property type="entry name" value="HAMP_dom"/>
</dbReference>
<feature type="domain" description="HAMP" evidence="13">
    <location>
        <begin position="327"/>
        <end position="379"/>
    </location>
</feature>
<keyword evidence="10" id="KW-0902">Two-component regulatory system</keyword>
<keyword evidence="6" id="KW-0547">Nucleotide-binding</keyword>
<dbReference type="SUPFAM" id="SSF55874">
    <property type="entry name" value="ATPase domain of HSP90 chaperone/DNA topoisomerase II/histidine kinase"/>
    <property type="match status" value="1"/>
</dbReference>
<evidence type="ECO:0000256" key="2">
    <source>
        <dbReference type="ARBA" id="ARBA00022475"/>
    </source>
</evidence>
<organism evidence="14 15">
    <name type="scientific">Ectobacillus funiculus</name>
    <dbReference type="NCBI Taxonomy" id="137993"/>
    <lineage>
        <taxon>Bacteria</taxon>
        <taxon>Bacillati</taxon>
        <taxon>Bacillota</taxon>
        <taxon>Bacilli</taxon>
        <taxon>Bacillales</taxon>
        <taxon>Bacillaceae</taxon>
        <taxon>Ectobacillus</taxon>
    </lineage>
</organism>
<sequence>MLKIKRNWNTFITFLHQNLYRRIASSIRYKLMVLMLVVMIVPLLLLIIFAINVSQSTFEREIVNSNHSRIVLAGKYVNEKVRQSDKLLYASLVDEKLVPSISDTKRDLSLQYNAWDYIEDKLFSFYYGTEHIGAISLYSKENHTVYSLRDDSYFVDEIDDTTGSKWAHLAPNSSYRFTNDEVKQSFTLTRSIIRFEDRKIVGGISVEMKWSLIDSVIDMLESEKESSVFLLNRSGHIMYNPNQVEKPPVDFEKVIKQINSSKNHTSYLKTKKAYIFFQKAVNNEVIVVKVIPNKVVLSGSIKTLTYGIIISIFSIILTVGLSIAISLRTTKPIIELARAMQEVEDHNLDVKVEVHSRDEIGLLEKRFTSMIHRIKELIEREYKNEVEKRSAQFMALQAQVNPHFLYNTLQLVGGMAVAHNVPKIYSVVSALSDMFRYITRKHGNLVWIEQEMEHIKNYLYIQELRFEGKIETEIFIEDGVEHDYIPMLSIQPIVENAFKHGFEKKTGVWKLSIEVQKVFGDIEIVIKDNGVGIEAERLQEIKGQLQSNIDYPLEAKGSIGVKNVDARIKLSFGNDYGLDITSEPGQGTQILMRIPTTKTLEG</sequence>
<dbReference type="Proteomes" id="UP001589609">
    <property type="component" value="Unassembled WGS sequence"/>
</dbReference>
<dbReference type="PANTHER" id="PTHR34220">
    <property type="entry name" value="SENSOR HISTIDINE KINASE YPDA"/>
    <property type="match status" value="1"/>
</dbReference>
<evidence type="ECO:0000256" key="1">
    <source>
        <dbReference type="ARBA" id="ARBA00004651"/>
    </source>
</evidence>
<keyword evidence="2" id="KW-1003">Cell membrane</keyword>
<dbReference type="InterPro" id="IPR010559">
    <property type="entry name" value="Sig_transdc_His_kin_internal"/>
</dbReference>
<dbReference type="PANTHER" id="PTHR34220:SF11">
    <property type="entry name" value="SENSOR PROTEIN KINASE HPTS"/>
    <property type="match status" value="1"/>
</dbReference>
<evidence type="ECO:0000313" key="15">
    <source>
        <dbReference type="Proteomes" id="UP001589609"/>
    </source>
</evidence>
<keyword evidence="5 12" id="KW-0812">Transmembrane</keyword>
<dbReference type="Gene3D" id="3.30.565.10">
    <property type="entry name" value="Histidine kinase-like ATPase, C-terminal domain"/>
    <property type="match status" value="1"/>
</dbReference>
<feature type="transmembrane region" description="Helical" evidence="12">
    <location>
        <begin position="304"/>
        <end position="327"/>
    </location>
</feature>
<dbReference type="CDD" id="cd06225">
    <property type="entry name" value="HAMP"/>
    <property type="match status" value="1"/>
</dbReference>
<comment type="caution">
    <text evidence="14">The sequence shown here is derived from an EMBL/GenBank/DDBJ whole genome shotgun (WGS) entry which is preliminary data.</text>
</comment>
<name>A0ABV5WDQ2_9BACI</name>
<evidence type="ECO:0000256" key="7">
    <source>
        <dbReference type="ARBA" id="ARBA00022777"/>
    </source>
</evidence>
<keyword evidence="9 12" id="KW-1133">Transmembrane helix</keyword>
<dbReference type="Gene3D" id="6.10.340.10">
    <property type="match status" value="1"/>
</dbReference>
<keyword evidence="3" id="KW-0597">Phosphoprotein</keyword>
<dbReference type="SUPFAM" id="SSF158472">
    <property type="entry name" value="HAMP domain-like"/>
    <property type="match status" value="1"/>
</dbReference>
<feature type="transmembrane region" description="Helical" evidence="12">
    <location>
        <begin position="31"/>
        <end position="51"/>
    </location>
</feature>
<evidence type="ECO:0000256" key="11">
    <source>
        <dbReference type="ARBA" id="ARBA00023136"/>
    </source>
</evidence>
<dbReference type="InterPro" id="IPR036890">
    <property type="entry name" value="HATPase_C_sf"/>
</dbReference>
<evidence type="ECO:0000313" key="14">
    <source>
        <dbReference type="EMBL" id="MFB9758724.1"/>
    </source>
</evidence>
<evidence type="ECO:0000256" key="5">
    <source>
        <dbReference type="ARBA" id="ARBA00022692"/>
    </source>
</evidence>
<dbReference type="PROSITE" id="PS50885">
    <property type="entry name" value="HAMP"/>
    <property type="match status" value="1"/>
</dbReference>
<keyword evidence="11 12" id="KW-0472">Membrane</keyword>
<accession>A0ABV5WDQ2</accession>
<dbReference type="EMBL" id="JBHMAF010000038">
    <property type="protein sequence ID" value="MFB9758724.1"/>
    <property type="molecule type" value="Genomic_DNA"/>
</dbReference>
<keyword evidence="15" id="KW-1185">Reference proteome</keyword>